<dbReference type="SMART" id="SM00369">
    <property type="entry name" value="LRR_TYP"/>
    <property type="match status" value="9"/>
</dbReference>
<dbReference type="InterPro" id="IPR003591">
    <property type="entry name" value="Leu-rich_rpt_typical-subtyp"/>
</dbReference>
<dbReference type="InterPro" id="IPR032675">
    <property type="entry name" value="LRR_dom_sf"/>
</dbReference>
<gene>
    <name evidence="7" type="primary">LOC108558672</name>
</gene>
<keyword evidence="2 5" id="KW-0732">Signal</keyword>
<keyword evidence="6" id="KW-1185">Reference proteome</keyword>
<dbReference type="PROSITE" id="PS51450">
    <property type="entry name" value="LRR"/>
    <property type="match status" value="4"/>
</dbReference>
<dbReference type="RefSeq" id="XP_017771148.1">
    <property type="nucleotide sequence ID" value="XM_017915659.1"/>
</dbReference>
<evidence type="ECO:0000256" key="1">
    <source>
        <dbReference type="ARBA" id="ARBA00022614"/>
    </source>
</evidence>
<proteinExistence type="predicted"/>
<dbReference type="GeneID" id="108558672"/>
<feature type="signal peptide" evidence="5">
    <location>
        <begin position="1"/>
        <end position="20"/>
    </location>
</feature>
<evidence type="ECO:0000313" key="6">
    <source>
        <dbReference type="Proteomes" id="UP000695000"/>
    </source>
</evidence>
<sequence>MMMMLLVLQSLLIMVSTVRAGDYCPEVCVCRNEAAACRTAGGNLTDFRLPEGTESLELSGDVGDDLLDLLDEMAQWPDLVYLTLNEVSDLPDLSNYSMCGPDSLRSLVIAGCRVDSLPRQFNLSGLLTLQVVDDGLRVIGSEQFRTLETLEMLNLSANAIAVIEGDAFVGLNSLRNLDLSQNKLSELADTVLIPLNTLQYLNLSNNRLEVLNEACFSSLVYLQQLDVSWNRLSKVAPGTLELPSLARLLLAGNPKLGGGSREPVLFVGTGRRLQTVDASRIGLKQVPAALTHSIRTLRLAGNSIPSVSCGDLDSYPLLQLLDFTANELADIEEDALGRLESLTVLYLADNKLRAIPHSLPEKLQVLHLERNQIESIKTIDLQGLSHLSTLLLPGNKISSIMETAFSQLSSLSSLDLSRNPITKLPTGILAGPTQLRVLRLAGLNVVSPAKELEFPLPTPEHLITLDLSKSPGLARQMLADTAALAASRELQELNIADSDLIYVRSDLLHFLPQLRMVHLHDNPLNCSGLEWLAEWMRKQDEPEYRRVSCASPADLRGTLLVDLQSIEPETTTIHHETTRDAVDVNINVTAATVAVVPLQGGNKGADNNLPDNKVATTKEPMNTLREAEKANESNLFMENWKRGNVTEATAEMSMYNGSDSKNALAHPSMLILVAGVLLAAAILIVFTARITYRKHRLTHDEDIEVSSLPSVTELW</sequence>
<evidence type="ECO:0000256" key="3">
    <source>
        <dbReference type="ARBA" id="ARBA00022737"/>
    </source>
</evidence>
<accession>A0ABM1M998</accession>
<feature type="chain" id="PRO_5045113940" evidence="5">
    <location>
        <begin position="21"/>
        <end position="715"/>
    </location>
</feature>
<keyword evidence="4" id="KW-0472">Membrane</keyword>
<dbReference type="Pfam" id="PF13855">
    <property type="entry name" value="LRR_8"/>
    <property type="match status" value="4"/>
</dbReference>
<keyword evidence="4" id="KW-1133">Transmembrane helix</keyword>
<reference evidence="7" key="1">
    <citation type="submission" date="2025-08" db="UniProtKB">
        <authorList>
            <consortium name="RefSeq"/>
        </authorList>
    </citation>
    <scope>IDENTIFICATION</scope>
    <source>
        <tissue evidence="7">Whole Larva</tissue>
    </source>
</reference>
<keyword evidence="4" id="KW-0812">Transmembrane</keyword>
<evidence type="ECO:0000256" key="4">
    <source>
        <dbReference type="SAM" id="Phobius"/>
    </source>
</evidence>
<dbReference type="SMART" id="SM00364">
    <property type="entry name" value="LRR_BAC"/>
    <property type="match status" value="5"/>
</dbReference>
<dbReference type="SMART" id="SM00365">
    <property type="entry name" value="LRR_SD22"/>
    <property type="match status" value="7"/>
</dbReference>
<keyword evidence="3" id="KW-0677">Repeat</keyword>
<dbReference type="InterPro" id="IPR001611">
    <property type="entry name" value="Leu-rich_rpt"/>
</dbReference>
<dbReference type="PRINTS" id="PR00019">
    <property type="entry name" value="LEURICHRPT"/>
</dbReference>
<evidence type="ECO:0000256" key="5">
    <source>
        <dbReference type="SAM" id="SignalP"/>
    </source>
</evidence>
<dbReference type="SUPFAM" id="SSF52058">
    <property type="entry name" value="L domain-like"/>
    <property type="match status" value="2"/>
</dbReference>
<keyword evidence="1" id="KW-0433">Leucine-rich repeat</keyword>
<dbReference type="Gene3D" id="3.80.10.10">
    <property type="entry name" value="Ribonuclease Inhibitor"/>
    <property type="match status" value="4"/>
</dbReference>
<evidence type="ECO:0000256" key="2">
    <source>
        <dbReference type="ARBA" id="ARBA00022729"/>
    </source>
</evidence>
<organism evidence="6 7">
    <name type="scientific">Nicrophorus vespilloides</name>
    <name type="common">Boreal carrion beetle</name>
    <dbReference type="NCBI Taxonomy" id="110193"/>
    <lineage>
        <taxon>Eukaryota</taxon>
        <taxon>Metazoa</taxon>
        <taxon>Ecdysozoa</taxon>
        <taxon>Arthropoda</taxon>
        <taxon>Hexapoda</taxon>
        <taxon>Insecta</taxon>
        <taxon>Pterygota</taxon>
        <taxon>Neoptera</taxon>
        <taxon>Endopterygota</taxon>
        <taxon>Coleoptera</taxon>
        <taxon>Polyphaga</taxon>
        <taxon>Staphyliniformia</taxon>
        <taxon>Silphidae</taxon>
        <taxon>Nicrophorinae</taxon>
        <taxon>Nicrophorus</taxon>
    </lineage>
</organism>
<dbReference type="PANTHER" id="PTHR24366:SF161">
    <property type="entry name" value="TIR DOMAIN-CONTAINING PROTEIN"/>
    <property type="match status" value="1"/>
</dbReference>
<evidence type="ECO:0000313" key="7">
    <source>
        <dbReference type="RefSeq" id="XP_017771148.1"/>
    </source>
</evidence>
<name>A0ABM1M998_NICVS</name>
<dbReference type="Proteomes" id="UP000695000">
    <property type="component" value="Unplaced"/>
</dbReference>
<feature type="transmembrane region" description="Helical" evidence="4">
    <location>
        <begin position="669"/>
        <end position="688"/>
    </location>
</feature>
<protein>
    <submittedName>
        <fullName evidence="7">Insulin-like growth factor-binding protein complex acid labile subunit</fullName>
    </submittedName>
</protein>
<dbReference type="PANTHER" id="PTHR24366">
    <property type="entry name" value="IG(IMMUNOGLOBULIN) AND LRR(LEUCINE RICH REPEAT) DOMAINS"/>
    <property type="match status" value="1"/>
</dbReference>